<reference evidence="3 4" key="1">
    <citation type="submission" date="2020-08" db="EMBL/GenBank/DDBJ databases">
        <title>Genomic Encyclopedia of Type Strains, Phase IV (KMG-IV): sequencing the most valuable type-strain genomes for metagenomic binning, comparative biology and taxonomic classification.</title>
        <authorList>
            <person name="Goeker M."/>
        </authorList>
    </citation>
    <scope>NUCLEOTIDE SEQUENCE [LARGE SCALE GENOMIC DNA]</scope>
    <source>
        <strain evidence="3 4">YC6886</strain>
    </source>
</reference>
<evidence type="ECO:0000313" key="4">
    <source>
        <dbReference type="Proteomes" id="UP000557717"/>
    </source>
</evidence>
<dbReference type="PANTHER" id="PTHR32305">
    <property type="match status" value="1"/>
</dbReference>
<feature type="domain" description="Teneurin-like YD-shell" evidence="2">
    <location>
        <begin position="15"/>
        <end position="114"/>
    </location>
</feature>
<keyword evidence="1" id="KW-0677">Repeat</keyword>
<dbReference type="EMBL" id="JACHFD010000073">
    <property type="protein sequence ID" value="MBB5354022.1"/>
    <property type="molecule type" value="Genomic_DNA"/>
</dbReference>
<dbReference type="NCBIfam" id="TIGR03696">
    <property type="entry name" value="Rhs_assc_core"/>
    <property type="match status" value="1"/>
</dbReference>
<dbReference type="AlphaFoldDB" id="A0A840V7R6"/>
<evidence type="ECO:0000259" key="2">
    <source>
        <dbReference type="Pfam" id="PF25023"/>
    </source>
</evidence>
<dbReference type="Proteomes" id="UP000557717">
    <property type="component" value="Unassembled WGS sequence"/>
</dbReference>
<dbReference type="Gene3D" id="2.180.10.10">
    <property type="entry name" value="RHS repeat-associated core"/>
    <property type="match status" value="1"/>
</dbReference>
<proteinExistence type="predicted"/>
<protein>
    <submittedName>
        <fullName evidence="3">RHS repeat-associated protein</fullName>
    </submittedName>
</protein>
<gene>
    <name evidence="3" type="ORF">HNR46_004294</name>
</gene>
<comment type="caution">
    <text evidence="3">The sequence shown here is derived from an EMBL/GenBank/DDBJ whole genome shotgun (WGS) entry which is preliminary data.</text>
</comment>
<organism evidence="3 4">
    <name type="scientific">Haloferula luteola</name>
    <dbReference type="NCBI Taxonomy" id="595692"/>
    <lineage>
        <taxon>Bacteria</taxon>
        <taxon>Pseudomonadati</taxon>
        <taxon>Verrucomicrobiota</taxon>
        <taxon>Verrucomicrobiia</taxon>
        <taxon>Verrucomicrobiales</taxon>
        <taxon>Verrucomicrobiaceae</taxon>
        <taxon>Haloferula</taxon>
    </lineage>
</organism>
<dbReference type="Pfam" id="PF25023">
    <property type="entry name" value="TEN_YD-shell"/>
    <property type="match status" value="1"/>
</dbReference>
<sequence>MIACTYHNSTSSLEHYIPSYDANGNILAWTDGSGTVVQRMDYDPFGNAVMVEKLAPASTPKLPSIGFSTKYQDEETGLYYYGYRYYDPVTGRWLSRDPIEEEGGVNLYGFVGNNGINQADFLGQYATIKEAGLAGAHAAAERSIRFDEIYNSDNWTYRYFGGGNEGIDFKLEYAGLVCCNSNPSSNEDKYQFTPPHEGVVFGPYPAVVKAKEPLIKPNIANYHPGIGAVLKVGGDSHAYSDPTYNFSIDQKVTCRKVFGAGWTMVGHYHSHPRSSGLEPSLFDKLNTLPGKRFLGAVAGDYSIHTRDY</sequence>
<evidence type="ECO:0000256" key="1">
    <source>
        <dbReference type="ARBA" id="ARBA00022737"/>
    </source>
</evidence>
<dbReference type="InterPro" id="IPR050708">
    <property type="entry name" value="T6SS_VgrG/RHS"/>
</dbReference>
<accession>A0A840V7R6</accession>
<dbReference type="InterPro" id="IPR056823">
    <property type="entry name" value="TEN-like_YD-shell"/>
</dbReference>
<keyword evidence="4" id="KW-1185">Reference proteome</keyword>
<name>A0A840V7R6_9BACT</name>
<evidence type="ECO:0000313" key="3">
    <source>
        <dbReference type="EMBL" id="MBB5354022.1"/>
    </source>
</evidence>
<dbReference type="PANTHER" id="PTHR32305:SF15">
    <property type="entry name" value="PROTEIN RHSA-RELATED"/>
    <property type="match status" value="1"/>
</dbReference>
<dbReference type="InterPro" id="IPR022385">
    <property type="entry name" value="Rhs_assc_core"/>
</dbReference>